<dbReference type="CDD" id="cd00067">
    <property type="entry name" value="GAL4"/>
    <property type="match status" value="1"/>
</dbReference>
<feature type="compositionally biased region" description="Polar residues" evidence="5">
    <location>
        <begin position="198"/>
        <end position="214"/>
    </location>
</feature>
<dbReference type="Pfam" id="PF00172">
    <property type="entry name" value="Zn_clus"/>
    <property type="match status" value="1"/>
</dbReference>
<name>A0A8H6XJF9_9AGAR</name>
<dbReference type="InterPro" id="IPR036864">
    <property type="entry name" value="Zn2-C6_fun-type_DNA-bd_sf"/>
</dbReference>
<dbReference type="OrthoDB" id="39175at2759"/>
<dbReference type="PANTHER" id="PTHR31069:SF32">
    <property type="entry name" value="ARGININE METABOLISM REGULATION PROTEIN II"/>
    <property type="match status" value="1"/>
</dbReference>
<dbReference type="SMART" id="SM00066">
    <property type="entry name" value="GAL4"/>
    <property type="match status" value="1"/>
</dbReference>
<dbReference type="Proteomes" id="UP000620124">
    <property type="component" value="Unassembled WGS sequence"/>
</dbReference>
<evidence type="ECO:0000313" key="8">
    <source>
        <dbReference type="Proteomes" id="UP000620124"/>
    </source>
</evidence>
<evidence type="ECO:0000256" key="4">
    <source>
        <dbReference type="ARBA" id="ARBA00023242"/>
    </source>
</evidence>
<dbReference type="AlphaFoldDB" id="A0A8H6XJF9"/>
<evidence type="ECO:0000256" key="5">
    <source>
        <dbReference type="SAM" id="MobiDB-lite"/>
    </source>
</evidence>
<feature type="region of interest" description="Disordered" evidence="5">
    <location>
        <begin position="196"/>
        <end position="220"/>
    </location>
</feature>
<organism evidence="7 8">
    <name type="scientific">Mycena venus</name>
    <dbReference type="NCBI Taxonomy" id="2733690"/>
    <lineage>
        <taxon>Eukaryota</taxon>
        <taxon>Fungi</taxon>
        <taxon>Dikarya</taxon>
        <taxon>Basidiomycota</taxon>
        <taxon>Agaricomycotina</taxon>
        <taxon>Agaricomycetes</taxon>
        <taxon>Agaricomycetidae</taxon>
        <taxon>Agaricales</taxon>
        <taxon>Marasmiineae</taxon>
        <taxon>Mycenaceae</taxon>
        <taxon>Mycena</taxon>
    </lineage>
</organism>
<sequence length="220" mass="24291">MSEPAPYKRTRVFLACRTCRRLKIKCLTDDSETKPCQRCVRKGLVCEYLPVADEQEQATAPAQSASKSSLSPRPCRRDRHQILLPIIQVSKFLWGMVHIPLKDIATSVPRLGLHTAQLRLLLNKAGLRDILLQITSILPTGRHTPRRPSSLPSAFAQDIATAVNVEDETADPQPPQYGPVDVLALDCATVGNAEYEDTNTQLPENSPSLNAIESTELDTV</sequence>
<evidence type="ECO:0000256" key="2">
    <source>
        <dbReference type="ARBA" id="ARBA00023125"/>
    </source>
</evidence>
<dbReference type="PANTHER" id="PTHR31069">
    <property type="entry name" value="OLEATE-ACTIVATED TRANSCRIPTION FACTOR 1-RELATED"/>
    <property type="match status" value="1"/>
</dbReference>
<dbReference type="SUPFAM" id="SSF57701">
    <property type="entry name" value="Zn2/Cys6 DNA-binding domain"/>
    <property type="match status" value="1"/>
</dbReference>
<dbReference type="InterPro" id="IPR050675">
    <property type="entry name" value="OAF3"/>
</dbReference>
<dbReference type="GO" id="GO:0000981">
    <property type="term" value="F:DNA-binding transcription factor activity, RNA polymerase II-specific"/>
    <property type="evidence" value="ECO:0007669"/>
    <property type="project" value="InterPro"/>
</dbReference>
<evidence type="ECO:0000256" key="1">
    <source>
        <dbReference type="ARBA" id="ARBA00023015"/>
    </source>
</evidence>
<evidence type="ECO:0000259" key="6">
    <source>
        <dbReference type="PROSITE" id="PS50048"/>
    </source>
</evidence>
<dbReference type="GO" id="GO:0008270">
    <property type="term" value="F:zinc ion binding"/>
    <property type="evidence" value="ECO:0007669"/>
    <property type="project" value="InterPro"/>
</dbReference>
<keyword evidence="3" id="KW-0804">Transcription</keyword>
<dbReference type="Gene3D" id="4.10.240.10">
    <property type="entry name" value="Zn(2)-C6 fungal-type DNA-binding domain"/>
    <property type="match status" value="1"/>
</dbReference>
<keyword evidence="1" id="KW-0805">Transcription regulation</keyword>
<gene>
    <name evidence="7" type="ORF">MVEN_01820700</name>
</gene>
<keyword evidence="8" id="KW-1185">Reference proteome</keyword>
<feature type="domain" description="Zn(2)-C6 fungal-type" evidence="6">
    <location>
        <begin position="15"/>
        <end position="48"/>
    </location>
</feature>
<evidence type="ECO:0000256" key="3">
    <source>
        <dbReference type="ARBA" id="ARBA00023163"/>
    </source>
</evidence>
<comment type="caution">
    <text evidence="7">The sequence shown here is derived from an EMBL/GenBank/DDBJ whole genome shotgun (WGS) entry which is preliminary data.</text>
</comment>
<proteinExistence type="predicted"/>
<evidence type="ECO:0000313" key="7">
    <source>
        <dbReference type="EMBL" id="KAF7342323.1"/>
    </source>
</evidence>
<accession>A0A8H6XJF9</accession>
<dbReference type="PROSITE" id="PS50048">
    <property type="entry name" value="ZN2_CY6_FUNGAL_2"/>
    <property type="match status" value="1"/>
</dbReference>
<reference evidence="7" key="1">
    <citation type="submission" date="2020-05" db="EMBL/GenBank/DDBJ databases">
        <title>Mycena genomes resolve the evolution of fungal bioluminescence.</title>
        <authorList>
            <person name="Tsai I.J."/>
        </authorList>
    </citation>
    <scope>NUCLEOTIDE SEQUENCE</scope>
    <source>
        <strain evidence="7">CCC161011</strain>
    </source>
</reference>
<dbReference type="PROSITE" id="PS00463">
    <property type="entry name" value="ZN2_CY6_FUNGAL_1"/>
    <property type="match status" value="1"/>
</dbReference>
<dbReference type="InterPro" id="IPR001138">
    <property type="entry name" value="Zn2Cys6_DnaBD"/>
</dbReference>
<protein>
    <submittedName>
        <fullName evidence="7">Haloacid type II</fullName>
    </submittedName>
</protein>
<keyword evidence="4" id="KW-0539">Nucleus</keyword>
<keyword evidence="2" id="KW-0238">DNA-binding</keyword>
<dbReference type="EMBL" id="JACAZI010000017">
    <property type="protein sequence ID" value="KAF7342323.1"/>
    <property type="molecule type" value="Genomic_DNA"/>
</dbReference>
<dbReference type="GO" id="GO:0003677">
    <property type="term" value="F:DNA binding"/>
    <property type="evidence" value="ECO:0007669"/>
    <property type="project" value="UniProtKB-KW"/>
</dbReference>